<evidence type="ECO:0000313" key="3">
    <source>
        <dbReference type="WBParaSite" id="scf7180000418388.g2354"/>
    </source>
</evidence>
<proteinExistence type="predicted"/>
<sequence length="130" mass="14623">MIIRSAYDFPDWLINGDNYEAYEIVVNDNGITSLVQYMLYIIIIFYAFVGLILAFRKGSSNNTMKKVYRSLILIVLINVGGYILCTLITAYILVPITSGNQFSMLLYGIFPSVLLNTASASTAPILYINW</sequence>
<dbReference type="Proteomes" id="UP000887560">
    <property type="component" value="Unplaced"/>
</dbReference>
<evidence type="ECO:0000313" key="2">
    <source>
        <dbReference type="Proteomes" id="UP000887560"/>
    </source>
</evidence>
<protein>
    <submittedName>
        <fullName evidence="3">Serpentine receptor class gamma</fullName>
    </submittedName>
</protein>
<keyword evidence="1" id="KW-1133">Transmembrane helix</keyword>
<keyword evidence="1" id="KW-0472">Membrane</keyword>
<accession>A0A915NL81</accession>
<feature type="transmembrane region" description="Helical" evidence="1">
    <location>
        <begin position="37"/>
        <end position="55"/>
    </location>
</feature>
<keyword evidence="1" id="KW-0812">Transmembrane</keyword>
<evidence type="ECO:0000256" key="1">
    <source>
        <dbReference type="SAM" id="Phobius"/>
    </source>
</evidence>
<reference evidence="3" key="1">
    <citation type="submission" date="2022-11" db="UniProtKB">
        <authorList>
            <consortium name="WormBaseParasite"/>
        </authorList>
    </citation>
    <scope>IDENTIFICATION</scope>
</reference>
<organism evidence="2 3">
    <name type="scientific">Meloidogyne floridensis</name>
    <dbReference type="NCBI Taxonomy" id="298350"/>
    <lineage>
        <taxon>Eukaryota</taxon>
        <taxon>Metazoa</taxon>
        <taxon>Ecdysozoa</taxon>
        <taxon>Nematoda</taxon>
        <taxon>Chromadorea</taxon>
        <taxon>Rhabditida</taxon>
        <taxon>Tylenchina</taxon>
        <taxon>Tylenchomorpha</taxon>
        <taxon>Tylenchoidea</taxon>
        <taxon>Meloidogynidae</taxon>
        <taxon>Meloidogyninae</taxon>
        <taxon>Meloidogyne</taxon>
    </lineage>
</organism>
<dbReference type="WBParaSite" id="scf7180000418388.g2354">
    <property type="protein sequence ID" value="scf7180000418388.g2354"/>
    <property type="gene ID" value="scf7180000418388.g2354"/>
</dbReference>
<dbReference type="AlphaFoldDB" id="A0A915NL81"/>
<keyword evidence="2" id="KW-1185">Reference proteome</keyword>
<feature type="transmembrane region" description="Helical" evidence="1">
    <location>
        <begin position="105"/>
        <end position="128"/>
    </location>
</feature>
<feature type="transmembrane region" description="Helical" evidence="1">
    <location>
        <begin position="67"/>
        <end position="93"/>
    </location>
</feature>
<name>A0A915NL81_9BILA</name>